<name>A0A401ZMB0_9CHLR</name>
<reference evidence="3" key="1">
    <citation type="submission" date="2018-12" db="EMBL/GenBank/DDBJ databases">
        <title>Tengunoibacter tsumagoiensis gen. nov., sp. nov., Dictyobacter kobayashii sp. nov., D. alpinus sp. nov., and D. joshuensis sp. nov. and description of Dictyobacteraceae fam. nov. within the order Ktedonobacterales isolated from Tengu-no-mugimeshi.</title>
        <authorList>
            <person name="Wang C.M."/>
            <person name="Zheng Y."/>
            <person name="Sakai Y."/>
            <person name="Toyoda A."/>
            <person name="Minakuchi Y."/>
            <person name="Abe K."/>
            <person name="Yokota A."/>
            <person name="Yabe S."/>
        </authorList>
    </citation>
    <scope>NUCLEOTIDE SEQUENCE [LARGE SCALE GENOMIC DNA]</scope>
    <source>
        <strain evidence="3">S-27</strain>
    </source>
</reference>
<gene>
    <name evidence="2" type="ORF">KDAU_53380</name>
</gene>
<feature type="compositionally biased region" description="Polar residues" evidence="1">
    <location>
        <begin position="38"/>
        <end position="49"/>
    </location>
</feature>
<dbReference type="EMBL" id="BIFQ01000002">
    <property type="protein sequence ID" value="GCE08009.1"/>
    <property type="molecule type" value="Genomic_DNA"/>
</dbReference>
<keyword evidence="3" id="KW-1185">Reference proteome</keyword>
<proteinExistence type="predicted"/>
<protein>
    <submittedName>
        <fullName evidence="2">Uncharacterized protein</fullName>
    </submittedName>
</protein>
<dbReference type="Proteomes" id="UP000287224">
    <property type="component" value="Unassembled WGS sequence"/>
</dbReference>
<evidence type="ECO:0000313" key="3">
    <source>
        <dbReference type="Proteomes" id="UP000287224"/>
    </source>
</evidence>
<organism evidence="2 3">
    <name type="scientific">Dictyobacter aurantiacus</name>
    <dbReference type="NCBI Taxonomy" id="1936993"/>
    <lineage>
        <taxon>Bacteria</taxon>
        <taxon>Bacillati</taxon>
        <taxon>Chloroflexota</taxon>
        <taxon>Ktedonobacteria</taxon>
        <taxon>Ktedonobacterales</taxon>
        <taxon>Dictyobacteraceae</taxon>
        <taxon>Dictyobacter</taxon>
    </lineage>
</organism>
<accession>A0A401ZMB0</accession>
<evidence type="ECO:0000256" key="1">
    <source>
        <dbReference type="SAM" id="MobiDB-lite"/>
    </source>
</evidence>
<evidence type="ECO:0000313" key="2">
    <source>
        <dbReference type="EMBL" id="GCE08009.1"/>
    </source>
</evidence>
<feature type="region of interest" description="Disordered" evidence="1">
    <location>
        <begin position="19"/>
        <end position="49"/>
    </location>
</feature>
<comment type="caution">
    <text evidence="2">The sequence shown here is derived from an EMBL/GenBank/DDBJ whole genome shotgun (WGS) entry which is preliminary data.</text>
</comment>
<sequence>MLTSPLCVGACGALKRPACTNTQNQRDRAADARAGALTSPQGNESKTHL</sequence>
<dbReference type="AlphaFoldDB" id="A0A401ZMB0"/>